<feature type="domain" description="SusD-like N-terminal" evidence="8">
    <location>
        <begin position="103"/>
        <end position="238"/>
    </location>
</feature>
<comment type="caution">
    <text evidence="9">The sequence shown here is derived from an EMBL/GenBank/DDBJ whole genome shotgun (WGS) entry which is preliminary data.</text>
</comment>
<feature type="signal peptide" evidence="6">
    <location>
        <begin position="1"/>
        <end position="27"/>
    </location>
</feature>
<dbReference type="RefSeq" id="WP_222614502.1">
    <property type="nucleotide sequence ID" value="NZ_BKAU01000009.1"/>
</dbReference>
<organism evidence="9 10">
    <name type="scientific">Chitinophaga cymbidii</name>
    <dbReference type="NCBI Taxonomy" id="1096750"/>
    <lineage>
        <taxon>Bacteria</taxon>
        <taxon>Pseudomonadati</taxon>
        <taxon>Bacteroidota</taxon>
        <taxon>Chitinophagia</taxon>
        <taxon>Chitinophagales</taxon>
        <taxon>Chitinophagaceae</taxon>
        <taxon>Chitinophaga</taxon>
    </lineage>
</organism>
<proteinExistence type="inferred from homology"/>
<dbReference type="InterPro" id="IPR011990">
    <property type="entry name" value="TPR-like_helical_dom_sf"/>
</dbReference>
<gene>
    <name evidence="9" type="ORF">CCY01nite_51410</name>
</gene>
<sequence>MHNKIFFKKRVIVVVLVLLGMSATQCRKFIDVVPDNVVTIDNAFTLKREAEKYLFTCYSFLPAENEPIGSLGFIAGDEVWLPKDGFLFANTNWDIAKGSQNKVSPIYNLWDGNNSLWVAIRHCNIFIENVKDPQKVYDLEPELRSRWIAEAEFLKAYYHYYLLRLYGPIPIVDKALPISSTPEEVRISRDPVDSVVNYITGLLDVAADKLPPKISDVATEMGRITKPIALAIKARVLLLAASPLFNGNPDFAAVKNPDGTLLFSSSYDQEKWRKAADAALAAIEAATQTGHKLYKFIGLNKMSDTTRTQMNIRNAICDPWNAELVWGSTKNVSLASQDPSYIQRICMSQIDHRAPINLAAFNQFSVPLKIARLFYTDHGVPIEEDKTYDFSAFNAIRTATKEERFNLAEGYQTARLNFDREPRFYADLAFDGSVWYMQNSVTESDSATYTVQGRKGQRNNEVNTELFNITGYWVKKLVSWKWAFSGTVNAATSENYPWPMIRLADLYLMYAEALNEAAGPGAEVFTYLDLVRERAGLKGVKESWSNYSNSPGKPDSKEGLRAIIHRERLIELAFEGHRFWDLRRWKEAAVELNTPVTGWDRTQSEPGDYYRVVNLHNQKFIAPRDYLWPIREYSISVNPALVQNPGW</sequence>
<evidence type="ECO:0000256" key="2">
    <source>
        <dbReference type="ARBA" id="ARBA00006275"/>
    </source>
</evidence>
<dbReference type="GO" id="GO:0009279">
    <property type="term" value="C:cell outer membrane"/>
    <property type="evidence" value="ECO:0007669"/>
    <property type="project" value="UniProtKB-SubCell"/>
</dbReference>
<dbReference type="SUPFAM" id="SSF48452">
    <property type="entry name" value="TPR-like"/>
    <property type="match status" value="1"/>
</dbReference>
<dbReference type="Gene3D" id="1.25.40.390">
    <property type="match status" value="1"/>
</dbReference>
<dbReference type="EMBL" id="BKAU01000009">
    <property type="protein sequence ID" value="GEP98881.1"/>
    <property type="molecule type" value="Genomic_DNA"/>
</dbReference>
<evidence type="ECO:0000256" key="1">
    <source>
        <dbReference type="ARBA" id="ARBA00004442"/>
    </source>
</evidence>
<keyword evidence="10" id="KW-1185">Reference proteome</keyword>
<evidence type="ECO:0000256" key="3">
    <source>
        <dbReference type="ARBA" id="ARBA00022729"/>
    </source>
</evidence>
<evidence type="ECO:0000256" key="4">
    <source>
        <dbReference type="ARBA" id="ARBA00023136"/>
    </source>
</evidence>
<dbReference type="InterPro" id="IPR012944">
    <property type="entry name" value="SusD_RagB_dom"/>
</dbReference>
<feature type="chain" id="PRO_5022094289" description="Starch-binding protein" evidence="6">
    <location>
        <begin position="28"/>
        <end position="647"/>
    </location>
</feature>
<dbReference type="AlphaFoldDB" id="A0A512RT55"/>
<comment type="subcellular location">
    <subcellularLocation>
        <location evidence="1">Cell outer membrane</location>
    </subcellularLocation>
</comment>
<protein>
    <recommendedName>
        <fullName evidence="11">Starch-binding protein</fullName>
    </recommendedName>
</protein>
<keyword evidence="4" id="KW-0472">Membrane</keyword>
<keyword evidence="3 6" id="KW-0732">Signal</keyword>
<evidence type="ECO:0000256" key="6">
    <source>
        <dbReference type="SAM" id="SignalP"/>
    </source>
</evidence>
<dbReference type="Pfam" id="PF07980">
    <property type="entry name" value="SusD_RagB"/>
    <property type="match status" value="1"/>
</dbReference>
<name>A0A512RT55_9BACT</name>
<reference evidence="9 10" key="1">
    <citation type="submission" date="2019-07" db="EMBL/GenBank/DDBJ databases">
        <title>Whole genome shotgun sequence of Chitinophaga cymbidii NBRC 109752.</title>
        <authorList>
            <person name="Hosoyama A."/>
            <person name="Uohara A."/>
            <person name="Ohji S."/>
            <person name="Ichikawa N."/>
        </authorList>
    </citation>
    <scope>NUCLEOTIDE SEQUENCE [LARGE SCALE GENOMIC DNA]</scope>
    <source>
        <strain evidence="9 10">NBRC 109752</strain>
    </source>
</reference>
<comment type="similarity">
    <text evidence="2">Belongs to the SusD family.</text>
</comment>
<evidence type="ECO:0000313" key="10">
    <source>
        <dbReference type="Proteomes" id="UP000321436"/>
    </source>
</evidence>
<keyword evidence="5" id="KW-0998">Cell outer membrane</keyword>
<feature type="domain" description="RagB/SusD" evidence="7">
    <location>
        <begin position="347"/>
        <end position="647"/>
    </location>
</feature>
<accession>A0A512RT55</accession>
<dbReference type="InterPro" id="IPR033985">
    <property type="entry name" value="SusD-like_N"/>
</dbReference>
<dbReference type="Proteomes" id="UP000321436">
    <property type="component" value="Unassembled WGS sequence"/>
</dbReference>
<dbReference type="Pfam" id="PF14322">
    <property type="entry name" value="SusD-like_3"/>
    <property type="match status" value="1"/>
</dbReference>
<evidence type="ECO:0000313" key="9">
    <source>
        <dbReference type="EMBL" id="GEP98881.1"/>
    </source>
</evidence>
<evidence type="ECO:0000259" key="8">
    <source>
        <dbReference type="Pfam" id="PF14322"/>
    </source>
</evidence>
<evidence type="ECO:0008006" key="11">
    <source>
        <dbReference type="Google" id="ProtNLM"/>
    </source>
</evidence>
<evidence type="ECO:0000256" key="5">
    <source>
        <dbReference type="ARBA" id="ARBA00023237"/>
    </source>
</evidence>
<evidence type="ECO:0000259" key="7">
    <source>
        <dbReference type="Pfam" id="PF07980"/>
    </source>
</evidence>